<organism evidence="8 9">
    <name type="scientific">Thiomicrorhabdus heinhorstiae</name>
    <dbReference type="NCBI Taxonomy" id="2748010"/>
    <lineage>
        <taxon>Bacteria</taxon>
        <taxon>Pseudomonadati</taxon>
        <taxon>Pseudomonadota</taxon>
        <taxon>Gammaproteobacteria</taxon>
        <taxon>Thiotrichales</taxon>
        <taxon>Piscirickettsiaceae</taxon>
        <taxon>Thiomicrorhabdus</taxon>
    </lineage>
</organism>
<evidence type="ECO:0000259" key="6">
    <source>
        <dbReference type="Pfam" id="PF03755"/>
    </source>
</evidence>
<sequence length="298" mass="34436">MSSETATSLKSMTAFARLQDSLSLSDNPLPYSWELRSVNQRYLEIYCKLPDTLRSLESDIRSRLKQHFQRGKIEVFLNLDGNALTQNLHLNHAQLHEISQVIVQLRKNRLNIGEINPLELLKWPGILLEEDSLSDSLSQQLLNSLEDAIDQLDQHRGREGQELKRIILDKLDTLNRLVAELIPLIPDILTRHTDKLKNKIEQLCANFDENRFYQEVAILAQKADIQEELDRLQAHIKEVHLTLESDQPVGRRLDFLMQELNREANTLGSKSIDPQISQTGVEIKVLIEQMREQIQNIE</sequence>
<evidence type="ECO:0000256" key="1">
    <source>
        <dbReference type="ARBA" id="ARBA00001968"/>
    </source>
</evidence>
<protein>
    <submittedName>
        <fullName evidence="8">YicC family protein</fullName>
    </submittedName>
</protein>
<dbReference type="PANTHER" id="PTHR30636:SF3">
    <property type="entry name" value="UPF0701 PROTEIN YICC"/>
    <property type="match status" value="1"/>
</dbReference>
<reference evidence="8 9" key="2">
    <citation type="submission" date="2020-11" db="EMBL/GenBank/DDBJ databases">
        <title>Sulfur oxidizing isolate from Hospital Hole Sinkhole.</title>
        <authorList>
            <person name="Scott K.M."/>
        </authorList>
    </citation>
    <scope>NUCLEOTIDE SEQUENCE [LARGE SCALE GENOMIC DNA]</scope>
    <source>
        <strain evidence="8 9">HH1</strain>
    </source>
</reference>
<name>A0ABS0C3P1_9GAMM</name>
<proteinExistence type="inferred from homology"/>
<dbReference type="InterPro" id="IPR013551">
    <property type="entry name" value="YicC-like_C"/>
</dbReference>
<accession>A0ABS0C3P1</accession>
<evidence type="ECO:0000313" key="9">
    <source>
        <dbReference type="Proteomes" id="UP001193680"/>
    </source>
</evidence>
<evidence type="ECO:0000256" key="5">
    <source>
        <dbReference type="ARBA" id="ARBA00035648"/>
    </source>
</evidence>
<comment type="similarity">
    <text evidence="5">Belongs to the YicC/YloC family.</text>
</comment>
<keyword evidence="9" id="KW-1185">Reference proteome</keyword>
<keyword evidence="2" id="KW-0540">Nuclease</keyword>
<reference evidence="8 9" key="1">
    <citation type="submission" date="2020-06" db="EMBL/GenBank/DDBJ databases">
        <authorList>
            <person name="Scott K."/>
        </authorList>
    </citation>
    <scope>NUCLEOTIDE SEQUENCE [LARGE SCALE GENOMIC DNA]</scope>
    <source>
        <strain evidence="8 9">HH1</strain>
    </source>
</reference>
<dbReference type="InterPro" id="IPR005229">
    <property type="entry name" value="YicC/YloC-like"/>
</dbReference>
<dbReference type="InterPro" id="IPR013527">
    <property type="entry name" value="YicC-like_N"/>
</dbReference>
<comment type="caution">
    <text evidence="8">The sequence shown here is derived from an EMBL/GenBank/DDBJ whole genome shotgun (WGS) entry which is preliminary data.</text>
</comment>
<keyword evidence="4" id="KW-0378">Hydrolase</keyword>
<evidence type="ECO:0000256" key="2">
    <source>
        <dbReference type="ARBA" id="ARBA00022722"/>
    </source>
</evidence>
<evidence type="ECO:0000256" key="4">
    <source>
        <dbReference type="ARBA" id="ARBA00022801"/>
    </source>
</evidence>
<evidence type="ECO:0000259" key="7">
    <source>
        <dbReference type="Pfam" id="PF08340"/>
    </source>
</evidence>
<dbReference type="PANTHER" id="PTHR30636">
    <property type="entry name" value="UPF0701 PROTEIN YICC"/>
    <property type="match status" value="1"/>
</dbReference>
<feature type="domain" description="Endoribonuclease YicC-like C-terminal" evidence="7">
    <location>
        <begin position="186"/>
        <end position="298"/>
    </location>
</feature>
<evidence type="ECO:0000313" key="8">
    <source>
        <dbReference type="EMBL" id="MBF6058756.1"/>
    </source>
</evidence>
<dbReference type="Proteomes" id="UP001193680">
    <property type="component" value="Unassembled WGS sequence"/>
</dbReference>
<dbReference type="Pfam" id="PF03755">
    <property type="entry name" value="YicC-like_N"/>
    <property type="match status" value="1"/>
</dbReference>
<evidence type="ECO:0000256" key="3">
    <source>
        <dbReference type="ARBA" id="ARBA00022759"/>
    </source>
</evidence>
<comment type="cofactor">
    <cofactor evidence="1">
        <name>a divalent metal cation</name>
        <dbReference type="ChEBI" id="CHEBI:60240"/>
    </cofactor>
</comment>
<dbReference type="EMBL" id="JACBGI020000026">
    <property type="protein sequence ID" value="MBF6058756.1"/>
    <property type="molecule type" value="Genomic_DNA"/>
</dbReference>
<gene>
    <name evidence="8" type="ORF">H8792_010425</name>
</gene>
<feature type="domain" description="Endoribonuclease YicC-like N-terminal" evidence="6">
    <location>
        <begin position="9"/>
        <end position="164"/>
    </location>
</feature>
<dbReference type="RefSeq" id="WP_185978903.1">
    <property type="nucleotide sequence ID" value="NZ_JACBGI020000026.1"/>
</dbReference>
<keyword evidence="3" id="KW-0255">Endonuclease</keyword>
<dbReference type="NCBIfam" id="TIGR00255">
    <property type="entry name" value="YicC/YloC family endoribonuclease"/>
    <property type="match status" value="1"/>
</dbReference>
<dbReference type="Pfam" id="PF08340">
    <property type="entry name" value="YicC-like_C"/>
    <property type="match status" value="1"/>
</dbReference>